<dbReference type="SUPFAM" id="SSF52540">
    <property type="entry name" value="P-loop containing nucleoside triphosphate hydrolases"/>
    <property type="match status" value="3"/>
</dbReference>
<evidence type="ECO:0000256" key="8">
    <source>
        <dbReference type="ARBA" id="ARBA00023136"/>
    </source>
</evidence>
<evidence type="ECO:0000256" key="5">
    <source>
        <dbReference type="ARBA" id="ARBA00022741"/>
    </source>
</evidence>
<keyword evidence="2" id="KW-0813">Transport</keyword>
<sequence length="1777" mass="200902">MLLMSGYMNVKTIVMESIYEKVLLLSNDARAHKSSSDLISIISIDLKRIQFIWTDAVLLLYHPALILTALYIIYGTIGGSSLVGFAIMTVLSPLNFTVAACTQKYRARQMRLKDERVKLIHEVLHGIKILTALYIIYGTIGGSSLVGFAIMTVLSPLNFTVAACTQKYRARQMRLKDERVKLIHEVLHGIKVLKLYAWEPVMEIKVAKGRDREMRQLQNQYYLNAIYDTVLYATPFMAAFGTFTYYTLIEGKKLEPSIVFVTLSLFEMMKSSFAHIPRLLVDAMRAIVSLQRIAQLLYSEELHEYREGVRQKSKDEIAEGKKLEPSIVFVTLSLFEMMKSSFAHIPRLLVDAMRAIVSLQRIAQLLYSEELHEYREGVRQKSKDEIAVCFSDATLTWDSALSRDQNVHLHRLNMTIKQGELVAVVGKVSSGKSSLLSAILGEMTLISGNVTVNGRISYSAQEPWIQNMSIRENILHGSSYDEEFYKSVLNACALRKDIHVLPGGDMTQIGEKGITLSNGQKLRINIARAAYQSADIFLLDDPFSSVDRRIANRIFVNLFGGVLHNKTTIFTTDALHLLKNVDRIIVVEEGGIHEQGTYEQLLRNRGLFSELVREFVIKEMQGRAERERRYSYSDYICFSDATLTWDSALSRDQNVHLHRLNMTIKQGELVAVVGKVSSGKSSLLSAILGEMTLISGNVTVNGRISYSAQEPWIQNMSIRENILHGSSYDEEFYKSVLNACALRKDIHVLPGGDMTQIGEKGITLSNGQKLRINIARAAYQSADVFLLDDPFASVDRRIANRIFVNLFSGLLHNKTTIFTTDALHLLKNVDRIIVVEEGGIHEQGTYEQLLRNRGLFSELVREFVIKEMQGRAERERRYSYSDYSIDEEVEDLRDVIDDLAVSQGGVDLEMLSAEAQNAKLDDTMEKRSCSESELGGSDTASLMGHGRLVEEENVEVVKVLYKNYITYFKSFGMVRLLFYVLSLFVFACGCDIASNMWLVDWIDDHANLMRNLTTNYPFKYRIQVYALLGFCKGIDEEVEDLRDVIDDLAVSQGGVDLEMLSAEAQNAKLDDTMEKRSCSESELGGSDTASLMGHGRLVEEENVEVVKHSKRLVGIDEEVEDLRDVIDDLAVSQGGVDLEMLSAEAQNAKLDDTMEKRSCSESELGGSDTASLMEHGRLVEEENVEVVKVLYKNYITYFKSFGMVRLLFYVLSLFVFACGCDIASNMWLVDWIDDHANLMRNLTTNYPFKYRIQVYALLGFCKAIFMGIALLTVANGIFAASNLIHYYLTNTLLRSPINFFDATSHVQLLTRFNNDMEKIDEDIPRAIFNALLISSTVFTSLIIMSSSIPYLVIAIIPTFLCFTLLCRYYKKTSLQIRRLESKSFSSICSHLQETLTGVPLIRAFRSQRRFIETSRNAIDQNSAIFYAEIVANRWIQVRMDFVMNLFMLIVSILAICQAHYAVISVSILGLIITYATTLGGYVVDACRQLKDTEMDMVAVERINEYSKQQTEACWTTAHPHILPKDWPKSGCIVFWNFYLRYHPESPLALRNINLCIYPREKIAVVGRSGSGKSTLAMALFRLVEGCSGSIIIDGCEISSLGLHDLRKRLTIIPQDPMLFSGSLRSNLDPFGRFTDEQLYEAMDKSNLLKYVTSLEYGLDHDVGEQGHNLSAGQRKLVCLTRALLKRTSKILIVDEAISATDVETESLIHKLIKKHFAESTIIRISRHLYSIADYDRVMVMQTGHIIEFDKPSRLLADHNSHLYAMLKEVSQVGRIKI</sequence>
<feature type="transmembrane region" description="Helical" evidence="9">
    <location>
        <begin position="221"/>
        <end position="246"/>
    </location>
</feature>
<evidence type="ECO:0000256" key="9">
    <source>
        <dbReference type="SAM" id="Phobius"/>
    </source>
</evidence>
<evidence type="ECO:0000313" key="13">
    <source>
        <dbReference type="Proteomes" id="UP000031036"/>
    </source>
</evidence>
<dbReference type="PROSITE" id="PS50893">
    <property type="entry name" value="ABC_TRANSPORTER_2"/>
    <property type="match status" value="3"/>
</dbReference>
<dbReference type="FunFam" id="3.40.50.300:FF:000163">
    <property type="entry name" value="Multidrug resistance-associated protein member 4"/>
    <property type="match status" value="1"/>
</dbReference>
<feature type="domain" description="ABC transporter" evidence="10">
    <location>
        <begin position="1532"/>
        <end position="1767"/>
    </location>
</feature>
<dbReference type="PROSITE" id="PS50929">
    <property type="entry name" value="ABC_TM1F"/>
    <property type="match status" value="2"/>
</dbReference>
<proteinExistence type="predicted"/>
<gene>
    <name evidence="12" type="primary">ABCC2</name>
    <name evidence="12" type="ORF">Tcan_05565</name>
</gene>
<dbReference type="GO" id="GO:0140359">
    <property type="term" value="F:ABC-type transporter activity"/>
    <property type="evidence" value="ECO:0007669"/>
    <property type="project" value="InterPro"/>
</dbReference>
<keyword evidence="13" id="KW-1185">Reference proteome</keyword>
<keyword evidence="6" id="KW-0067">ATP-binding</keyword>
<reference evidence="12 13" key="1">
    <citation type="submission" date="2014-11" db="EMBL/GenBank/DDBJ databases">
        <title>Genetic blueprint of the zoonotic pathogen Toxocara canis.</title>
        <authorList>
            <person name="Zhu X.-Q."/>
            <person name="Korhonen P.K."/>
            <person name="Cai H."/>
            <person name="Young N.D."/>
            <person name="Nejsum P."/>
            <person name="von Samson-Himmelstjerna G."/>
            <person name="Boag P.R."/>
            <person name="Tan P."/>
            <person name="Li Q."/>
            <person name="Min J."/>
            <person name="Yang Y."/>
            <person name="Wang X."/>
            <person name="Fang X."/>
            <person name="Hall R.S."/>
            <person name="Hofmann A."/>
            <person name="Sternberg P.W."/>
            <person name="Jex A.R."/>
            <person name="Gasser R.B."/>
        </authorList>
    </citation>
    <scope>NUCLEOTIDE SEQUENCE [LARGE SCALE GENOMIC DNA]</scope>
    <source>
        <strain evidence="12">PN_DK_2014</strain>
    </source>
</reference>
<keyword evidence="8 9" id="KW-0472">Membrane</keyword>
<dbReference type="InterPro" id="IPR011527">
    <property type="entry name" value="ABC1_TM_dom"/>
</dbReference>
<dbReference type="PANTHER" id="PTHR24223:SF415">
    <property type="entry name" value="FI20190P1"/>
    <property type="match status" value="1"/>
</dbReference>
<accession>A0A0B2V576</accession>
<dbReference type="InterPro" id="IPR050173">
    <property type="entry name" value="ABC_transporter_C-like"/>
</dbReference>
<dbReference type="OrthoDB" id="6500128at2759"/>
<comment type="caution">
    <text evidence="12">The sequence shown here is derived from an EMBL/GenBank/DDBJ whole genome shotgun (WGS) entry which is preliminary data.</text>
</comment>
<protein>
    <submittedName>
        <fullName evidence="12">Canalicular multispecific organic anion transporter 1</fullName>
    </submittedName>
</protein>
<feature type="domain" description="ABC transporter" evidence="10">
    <location>
        <begin position="636"/>
        <end position="862"/>
    </location>
</feature>
<dbReference type="CDD" id="cd18580">
    <property type="entry name" value="ABC_6TM_ABCC_D2"/>
    <property type="match status" value="1"/>
</dbReference>
<dbReference type="FunFam" id="1.20.1560.10:FF:000013">
    <property type="entry name" value="ABC transporter C family member 2"/>
    <property type="match status" value="1"/>
</dbReference>
<feature type="transmembrane region" description="Helical" evidence="9">
    <location>
        <begin position="123"/>
        <end position="140"/>
    </location>
</feature>
<dbReference type="EMBL" id="JPKZ01002484">
    <property type="protein sequence ID" value="KHN76607.1"/>
    <property type="molecule type" value="Genomic_DNA"/>
</dbReference>
<dbReference type="CDD" id="cd03244">
    <property type="entry name" value="ABCC_MRP_domain2"/>
    <property type="match status" value="1"/>
</dbReference>
<dbReference type="GO" id="GO:0016020">
    <property type="term" value="C:membrane"/>
    <property type="evidence" value="ECO:0007669"/>
    <property type="project" value="UniProtKB-SubCell"/>
</dbReference>
<feature type="transmembrane region" description="Helical" evidence="9">
    <location>
        <begin position="976"/>
        <end position="999"/>
    </location>
</feature>
<dbReference type="CDD" id="cd03250">
    <property type="entry name" value="ABCC_MRP_domain1"/>
    <property type="match status" value="2"/>
</dbReference>
<name>A0A0B2V576_TOXCA</name>
<dbReference type="InterPro" id="IPR003593">
    <property type="entry name" value="AAA+_ATPase"/>
</dbReference>
<dbReference type="Pfam" id="PF00664">
    <property type="entry name" value="ABC_membrane"/>
    <property type="match status" value="2"/>
</dbReference>
<evidence type="ECO:0000259" key="10">
    <source>
        <dbReference type="PROSITE" id="PS50893"/>
    </source>
</evidence>
<feature type="transmembrane region" description="Helical" evidence="9">
    <location>
        <begin position="1206"/>
        <end position="1232"/>
    </location>
</feature>
<keyword evidence="5" id="KW-0547">Nucleotide-binding</keyword>
<feature type="transmembrane region" description="Helical" evidence="9">
    <location>
        <begin position="146"/>
        <end position="165"/>
    </location>
</feature>
<dbReference type="FunFam" id="3.40.50.300:FF:000973">
    <property type="entry name" value="Multidrug resistance-associated protein 4"/>
    <property type="match status" value="1"/>
</dbReference>
<feature type="transmembrane region" description="Helical" evidence="9">
    <location>
        <begin position="1326"/>
        <end position="1344"/>
    </location>
</feature>
<dbReference type="PANTHER" id="PTHR24223">
    <property type="entry name" value="ATP-BINDING CASSETTE SUB-FAMILY C"/>
    <property type="match status" value="1"/>
</dbReference>
<feature type="domain" description="ABC transporter" evidence="10">
    <location>
        <begin position="388"/>
        <end position="614"/>
    </location>
</feature>
<feature type="transmembrane region" description="Helical" evidence="9">
    <location>
        <begin position="83"/>
        <end position="102"/>
    </location>
</feature>
<dbReference type="Gene3D" id="3.40.50.300">
    <property type="entry name" value="P-loop containing nucleotide triphosphate hydrolases"/>
    <property type="match status" value="3"/>
</dbReference>
<dbReference type="FunFam" id="3.40.50.300:FF:000997">
    <property type="entry name" value="Multidrug resistance-associated protein 1"/>
    <property type="match status" value="1"/>
</dbReference>
<evidence type="ECO:0000259" key="11">
    <source>
        <dbReference type="PROSITE" id="PS50929"/>
    </source>
</evidence>
<feature type="domain" description="ABC transmembrane type-1" evidence="11">
    <location>
        <begin position="1"/>
        <end position="285"/>
    </location>
</feature>
<comment type="subcellular location">
    <subcellularLocation>
        <location evidence="1">Membrane</location>
        <topology evidence="1">Multi-pass membrane protein</topology>
    </subcellularLocation>
</comment>
<evidence type="ECO:0000256" key="2">
    <source>
        <dbReference type="ARBA" id="ARBA00022448"/>
    </source>
</evidence>
<feature type="domain" description="ABC transmembrane type-1" evidence="11">
    <location>
        <begin position="1210"/>
        <end position="1494"/>
    </location>
</feature>
<dbReference type="InterPro" id="IPR027417">
    <property type="entry name" value="P-loop_NTPase"/>
</dbReference>
<evidence type="ECO:0000256" key="1">
    <source>
        <dbReference type="ARBA" id="ARBA00004141"/>
    </source>
</evidence>
<dbReference type="SMART" id="SM00382">
    <property type="entry name" value="AAA"/>
    <property type="match status" value="3"/>
</dbReference>
<dbReference type="Pfam" id="PF00005">
    <property type="entry name" value="ABC_tran"/>
    <property type="match status" value="3"/>
</dbReference>
<dbReference type="STRING" id="6265.A0A0B2V576"/>
<evidence type="ECO:0000256" key="4">
    <source>
        <dbReference type="ARBA" id="ARBA00022737"/>
    </source>
</evidence>
<keyword evidence="7 9" id="KW-1133">Transmembrane helix</keyword>
<dbReference type="GO" id="GO:0016887">
    <property type="term" value="F:ATP hydrolysis activity"/>
    <property type="evidence" value="ECO:0007669"/>
    <property type="project" value="InterPro"/>
</dbReference>
<organism evidence="12 13">
    <name type="scientific">Toxocara canis</name>
    <name type="common">Canine roundworm</name>
    <dbReference type="NCBI Taxonomy" id="6265"/>
    <lineage>
        <taxon>Eukaryota</taxon>
        <taxon>Metazoa</taxon>
        <taxon>Ecdysozoa</taxon>
        <taxon>Nematoda</taxon>
        <taxon>Chromadorea</taxon>
        <taxon>Rhabditida</taxon>
        <taxon>Spirurina</taxon>
        <taxon>Ascaridomorpha</taxon>
        <taxon>Ascaridoidea</taxon>
        <taxon>Toxocaridae</taxon>
        <taxon>Toxocara</taxon>
    </lineage>
</organism>
<evidence type="ECO:0000256" key="7">
    <source>
        <dbReference type="ARBA" id="ARBA00022989"/>
    </source>
</evidence>
<dbReference type="SUPFAM" id="SSF90123">
    <property type="entry name" value="ABC transporter transmembrane region"/>
    <property type="match status" value="3"/>
</dbReference>
<dbReference type="Proteomes" id="UP000031036">
    <property type="component" value="Unassembled WGS sequence"/>
</dbReference>
<feature type="transmembrane region" description="Helical" evidence="9">
    <location>
        <begin position="1350"/>
        <end position="1369"/>
    </location>
</feature>
<dbReference type="InterPro" id="IPR044726">
    <property type="entry name" value="ABCC_6TM_D2"/>
</dbReference>
<dbReference type="GO" id="GO:0005524">
    <property type="term" value="F:ATP binding"/>
    <property type="evidence" value="ECO:0007669"/>
    <property type="project" value="UniProtKB-KW"/>
</dbReference>
<evidence type="ECO:0000256" key="6">
    <source>
        <dbReference type="ARBA" id="ARBA00022840"/>
    </source>
</evidence>
<feature type="transmembrane region" description="Helical" evidence="9">
    <location>
        <begin position="1441"/>
        <end position="1461"/>
    </location>
</feature>
<dbReference type="InterPro" id="IPR003439">
    <property type="entry name" value="ABC_transporter-like_ATP-bd"/>
</dbReference>
<dbReference type="InterPro" id="IPR036640">
    <property type="entry name" value="ABC1_TM_sf"/>
</dbReference>
<keyword evidence="4" id="KW-0677">Repeat</keyword>
<feature type="transmembrane region" description="Helical" evidence="9">
    <location>
        <begin position="1252"/>
        <end position="1278"/>
    </location>
</feature>
<dbReference type="Gene3D" id="1.20.1560.10">
    <property type="entry name" value="ABC transporter type 1, transmembrane domain"/>
    <property type="match status" value="3"/>
</dbReference>
<feature type="transmembrane region" description="Helical" evidence="9">
    <location>
        <begin position="56"/>
        <end position="77"/>
    </location>
</feature>
<evidence type="ECO:0000256" key="3">
    <source>
        <dbReference type="ARBA" id="ARBA00022692"/>
    </source>
</evidence>
<evidence type="ECO:0000313" key="12">
    <source>
        <dbReference type="EMBL" id="KHN76607.1"/>
    </source>
</evidence>
<keyword evidence="3 9" id="KW-0812">Transmembrane</keyword>